<feature type="region of interest" description="Disordered" evidence="1">
    <location>
        <begin position="109"/>
        <end position="147"/>
    </location>
</feature>
<reference evidence="2 4" key="1">
    <citation type="journal article" date="2011" name="Nature">
        <title>The Medicago genome provides insight into the evolution of rhizobial symbioses.</title>
        <authorList>
            <person name="Young N.D."/>
            <person name="Debelle F."/>
            <person name="Oldroyd G.E."/>
            <person name="Geurts R."/>
            <person name="Cannon S.B."/>
            <person name="Udvardi M.K."/>
            <person name="Benedito V.A."/>
            <person name="Mayer K.F."/>
            <person name="Gouzy J."/>
            <person name="Schoof H."/>
            <person name="Van de Peer Y."/>
            <person name="Proost S."/>
            <person name="Cook D.R."/>
            <person name="Meyers B.C."/>
            <person name="Spannagl M."/>
            <person name="Cheung F."/>
            <person name="De Mita S."/>
            <person name="Krishnakumar V."/>
            <person name="Gundlach H."/>
            <person name="Zhou S."/>
            <person name="Mudge J."/>
            <person name="Bharti A.K."/>
            <person name="Murray J.D."/>
            <person name="Naoumkina M.A."/>
            <person name="Rosen B."/>
            <person name="Silverstein K.A."/>
            <person name="Tang H."/>
            <person name="Rombauts S."/>
            <person name="Zhao P.X."/>
            <person name="Zhou P."/>
            <person name="Barbe V."/>
            <person name="Bardou P."/>
            <person name="Bechner M."/>
            <person name="Bellec A."/>
            <person name="Berger A."/>
            <person name="Berges H."/>
            <person name="Bidwell S."/>
            <person name="Bisseling T."/>
            <person name="Choisne N."/>
            <person name="Couloux A."/>
            <person name="Denny R."/>
            <person name="Deshpande S."/>
            <person name="Dai X."/>
            <person name="Doyle J.J."/>
            <person name="Dudez A.M."/>
            <person name="Farmer A.D."/>
            <person name="Fouteau S."/>
            <person name="Franken C."/>
            <person name="Gibelin C."/>
            <person name="Gish J."/>
            <person name="Goldstein S."/>
            <person name="Gonzalez A.J."/>
            <person name="Green P.J."/>
            <person name="Hallab A."/>
            <person name="Hartog M."/>
            <person name="Hua A."/>
            <person name="Humphray S.J."/>
            <person name="Jeong D.H."/>
            <person name="Jing Y."/>
            <person name="Jocker A."/>
            <person name="Kenton S.M."/>
            <person name="Kim D.J."/>
            <person name="Klee K."/>
            <person name="Lai H."/>
            <person name="Lang C."/>
            <person name="Lin S."/>
            <person name="Macmil S.L."/>
            <person name="Magdelenat G."/>
            <person name="Matthews L."/>
            <person name="McCorrison J."/>
            <person name="Monaghan E.L."/>
            <person name="Mun J.H."/>
            <person name="Najar F.Z."/>
            <person name="Nicholson C."/>
            <person name="Noirot C."/>
            <person name="O'Bleness M."/>
            <person name="Paule C.R."/>
            <person name="Poulain J."/>
            <person name="Prion F."/>
            <person name="Qin B."/>
            <person name="Qu C."/>
            <person name="Retzel E.F."/>
            <person name="Riddle C."/>
            <person name="Sallet E."/>
            <person name="Samain S."/>
            <person name="Samson N."/>
            <person name="Sanders I."/>
            <person name="Saurat O."/>
            <person name="Scarpelli C."/>
            <person name="Schiex T."/>
            <person name="Segurens B."/>
            <person name="Severin A.J."/>
            <person name="Sherrier D.J."/>
            <person name="Shi R."/>
            <person name="Sims S."/>
            <person name="Singer S.R."/>
            <person name="Sinharoy S."/>
            <person name="Sterck L."/>
            <person name="Viollet A."/>
            <person name="Wang B.B."/>
            <person name="Wang K."/>
            <person name="Wang M."/>
            <person name="Wang X."/>
            <person name="Warfsmann J."/>
            <person name="Weissenbach J."/>
            <person name="White D.D."/>
            <person name="White J.D."/>
            <person name="Wiley G.B."/>
            <person name="Wincker P."/>
            <person name="Xing Y."/>
            <person name="Yang L."/>
            <person name="Yao Z."/>
            <person name="Ying F."/>
            <person name="Zhai J."/>
            <person name="Zhou L."/>
            <person name="Zuber A."/>
            <person name="Denarie J."/>
            <person name="Dixon R.A."/>
            <person name="May G.D."/>
            <person name="Schwartz D.C."/>
            <person name="Rogers J."/>
            <person name="Quetier F."/>
            <person name="Town C.D."/>
            <person name="Roe B.A."/>
        </authorList>
    </citation>
    <scope>NUCLEOTIDE SEQUENCE [LARGE SCALE GENOMIC DNA]</scope>
    <source>
        <strain evidence="2">A17</strain>
        <strain evidence="3 4">cv. Jemalong A17</strain>
    </source>
</reference>
<dbReference type="Proteomes" id="UP000002051">
    <property type="component" value="Chromosome 8"/>
</dbReference>
<dbReference type="AlphaFoldDB" id="A0A072TWN4"/>
<dbReference type="EnsemblPlants" id="KEH17930">
    <property type="protein sequence ID" value="KEH17930"/>
    <property type="gene ID" value="MTR_8g007425"/>
</dbReference>
<dbReference type="EMBL" id="CM001224">
    <property type="protein sequence ID" value="KEH17930.1"/>
    <property type="molecule type" value="Genomic_DNA"/>
</dbReference>
<evidence type="ECO:0000256" key="1">
    <source>
        <dbReference type="SAM" id="MobiDB-lite"/>
    </source>
</evidence>
<evidence type="ECO:0000313" key="2">
    <source>
        <dbReference type="EMBL" id="KEH17930.1"/>
    </source>
</evidence>
<feature type="compositionally biased region" description="Gly residues" evidence="1">
    <location>
        <begin position="117"/>
        <end position="134"/>
    </location>
</feature>
<gene>
    <name evidence="2" type="ordered locus">MTR_8g007425</name>
</gene>
<sequence length="147" mass="15811">MPLHNISIHVFVNVNGQLAHLVVYILRLLLILRWVTDEVANETEKNVAEEKPDGEEDAAAADGNKETPATEAKEKEPEDKGSDKGRHKDAIEKEARKALSINEFLKPAEGEKYYNPGGRGGRGSSKGGGYGGNAYGNVSAPSIEDPG</sequence>
<feature type="region of interest" description="Disordered" evidence="1">
    <location>
        <begin position="43"/>
        <end position="93"/>
    </location>
</feature>
<protein>
    <submittedName>
        <fullName evidence="2 3">Uncharacterized protein</fullName>
    </submittedName>
</protein>
<evidence type="ECO:0000313" key="3">
    <source>
        <dbReference type="EnsemblPlants" id="KEH17930"/>
    </source>
</evidence>
<reference evidence="3" key="3">
    <citation type="submission" date="2015-04" db="UniProtKB">
        <authorList>
            <consortium name="EnsemblPlants"/>
        </authorList>
    </citation>
    <scope>IDENTIFICATION</scope>
    <source>
        <strain evidence="3">cv. Jemalong A17</strain>
    </source>
</reference>
<keyword evidence="4" id="KW-1185">Reference proteome</keyword>
<evidence type="ECO:0000313" key="4">
    <source>
        <dbReference type="Proteomes" id="UP000002051"/>
    </source>
</evidence>
<feature type="compositionally biased region" description="Low complexity" evidence="1">
    <location>
        <begin position="60"/>
        <end position="70"/>
    </location>
</feature>
<proteinExistence type="predicted"/>
<reference evidence="2 4" key="2">
    <citation type="journal article" date="2014" name="BMC Genomics">
        <title>An improved genome release (version Mt4.0) for the model legume Medicago truncatula.</title>
        <authorList>
            <person name="Tang H."/>
            <person name="Krishnakumar V."/>
            <person name="Bidwell S."/>
            <person name="Rosen B."/>
            <person name="Chan A."/>
            <person name="Zhou S."/>
            <person name="Gentzbittel L."/>
            <person name="Childs K.L."/>
            <person name="Yandell M."/>
            <person name="Gundlach H."/>
            <person name="Mayer K.F."/>
            <person name="Schwartz D.C."/>
            <person name="Town C.D."/>
        </authorList>
    </citation>
    <scope>GENOME REANNOTATION</scope>
    <source>
        <strain evidence="2">A17</strain>
        <strain evidence="3 4">cv. Jemalong A17</strain>
    </source>
</reference>
<organism evidence="2 4">
    <name type="scientific">Medicago truncatula</name>
    <name type="common">Barrel medic</name>
    <name type="synonym">Medicago tribuloides</name>
    <dbReference type="NCBI Taxonomy" id="3880"/>
    <lineage>
        <taxon>Eukaryota</taxon>
        <taxon>Viridiplantae</taxon>
        <taxon>Streptophyta</taxon>
        <taxon>Embryophyta</taxon>
        <taxon>Tracheophyta</taxon>
        <taxon>Spermatophyta</taxon>
        <taxon>Magnoliopsida</taxon>
        <taxon>eudicotyledons</taxon>
        <taxon>Gunneridae</taxon>
        <taxon>Pentapetalae</taxon>
        <taxon>rosids</taxon>
        <taxon>fabids</taxon>
        <taxon>Fabales</taxon>
        <taxon>Fabaceae</taxon>
        <taxon>Papilionoideae</taxon>
        <taxon>50 kb inversion clade</taxon>
        <taxon>NPAAA clade</taxon>
        <taxon>Hologalegina</taxon>
        <taxon>IRL clade</taxon>
        <taxon>Trifolieae</taxon>
        <taxon>Medicago</taxon>
    </lineage>
</organism>
<name>A0A072TWN4_MEDTR</name>
<dbReference type="STRING" id="3880.A0A072TWN4"/>
<feature type="compositionally biased region" description="Basic and acidic residues" evidence="1">
    <location>
        <begin position="71"/>
        <end position="93"/>
    </location>
</feature>
<accession>A0A072TWN4</accession>
<dbReference type="HOGENOM" id="CLU_1770831_0_0_1"/>